<feature type="transmembrane region" description="Helical" evidence="2">
    <location>
        <begin position="42"/>
        <end position="62"/>
    </location>
</feature>
<evidence type="ECO:0000259" key="3">
    <source>
        <dbReference type="PROSITE" id="PS51782"/>
    </source>
</evidence>
<protein>
    <submittedName>
        <fullName evidence="4">Peptidoglycan-binding lysin domain protein</fullName>
    </submittedName>
</protein>
<dbReference type="InterPro" id="IPR018392">
    <property type="entry name" value="LysM"/>
</dbReference>
<keyword evidence="2" id="KW-0812">Transmembrane</keyword>
<dbReference type="PROSITE" id="PS51782">
    <property type="entry name" value="LYSM"/>
    <property type="match status" value="1"/>
</dbReference>
<evidence type="ECO:0000256" key="1">
    <source>
        <dbReference type="SAM" id="MobiDB-lite"/>
    </source>
</evidence>
<proteinExistence type="predicted"/>
<dbReference type="InterPro" id="IPR036779">
    <property type="entry name" value="LysM_dom_sf"/>
</dbReference>
<organism evidence="4 5">
    <name type="scientific">Cellulomonas flavigena (strain ATCC 482 / DSM 20109 / BCRC 11376 / JCM 18109 / NBRC 3775 / NCIMB 8073 / NRS 134)</name>
    <dbReference type="NCBI Taxonomy" id="446466"/>
    <lineage>
        <taxon>Bacteria</taxon>
        <taxon>Bacillati</taxon>
        <taxon>Actinomycetota</taxon>
        <taxon>Actinomycetes</taxon>
        <taxon>Micrococcales</taxon>
        <taxon>Cellulomonadaceae</taxon>
        <taxon>Cellulomonas</taxon>
    </lineage>
</organism>
<dbReference type="Pfam" id="PF01476">
    <property type="entry name" value="LysM"/>
    <property type="match status" value="1"/>
</dbReference>
<dbReference type="AlphaFoldDB" id="D5UDQ8"/>
<gene>
    <name evidence="4" type="ordered locus">Cfla_1568</name>
</gene>
<accession>D5UDQ8</accession>
<feature type="compositionally biased region" description="Basic and acidic residues" evidence="1">
    <location>
        <begin position="17"/>
        <end position="26"/>
    </location>
</feature>
<dbReference type="EMBL" id="CP001964">
    <property type="protein sequence ID" value="ADG74466.1"/>
    <property type="molecule type" value="Genomic_DNA"/>
</dbReference>
<name>D5UDQ8_CELFN</name>
<dbReference type="HOGENOM" id="CLU_136034_2_1_11"/>
<dbReference type="RefSeq" id="WP_013116800.1">
    <property type="nucleotide sequence ID" value="NC_014151.1"/>
</dbReference>
<reference evidence="4 5" key="1">
    <citation type="journal article" date="2010" name="Stand. Genomic Sci.">
        <title>Complete genome sequence of Cellulomonas flavigena type strain (134).</title>
        <authorList>
            <person name="Abt B."/>
            <person name="Foster B."/>
            <person name="Lapidus A."/>
            <person name="Clum A."/>
            <person name="Sun H."/>
            <person name="Pukall R."/>
            <person name="Lucas S."/>
            <person name="Glavina Del Rio T."/>
            <person name="Nolan M."/>
            <person name="Tice H."/>
            <person name="Cheng J.F."/>
            <person name="Pitluck S."/>
            <person name="Liolios K."/>
            <person name="Ivanova N."/>
            <person name="Mavromatis K."/>
            <person name="Ovchinnikova G."/>
            <person name="Pati A."/>
            <person name="Goodwin L."/>
            <person name="Chen A."/>
            <person name="Palaniappan K."/>
            <person name="Land M."/>
            <person name="Hauser L."/>
            <person name="Chang Y.J."/>
            <person name="Jeffries C.D."/>
            <person name="Rohde M."/>
            <person name="Goker M."/>
            <person name="Woyke T."/>
            <person name="Bristow J."/>
            <person name="Eisen J.A."/>
            <person name="Markowitz V."/>
            <person name="Hugenholtz P."/>
            <person name="Kyrpides N.C."/>
            <person name="Klenk H.P."/>
        </authorList>
    </citation>
    <scope>NUCLEOTIDE SEQUENCE [LARGE SCALE GENOMIC DNA]</scope>
    <source>
        <strain evidence="5">ATCC 482 / DSM 20109 / BCRC 11376 / JCM 18109 / NBRC 3775 / NCIMB 8073 / NRS 134</strain>
    </source>
</reference>
<dbReference type="STRING" id="446466.Cfla_1568"/>
<evidence type="ECO:0000313" key="5">
    <source>
        <dbReference type="Proteomes" id="UP000000849"/>
    </source>
</evidence>
<dbReference type="Gene3D" id="3.10.350.10">
    <property type="entry name" value="LysM domain"/>
    <property type="match status" value="1"/>
</dbReference>
<keyword evidence="2" id="KW-1133">Transmembrane helix</keyword>
<keyword evidence="5" id="KW-1185">Reference proteome</keyword>
<evidence type="ECO:0000256" key="2">
    <source>
        <dbReference type="SAM" id="Phobius"/>
    </source>
</evidence>
<dbReference type="SUPFAM" id="SSF54106">
    <property type="entry name" value="LysM domain"/>
    <property type="match status" value="1"/>
</dbReference>
<sequence>MGATVMAPALRGAAPRPRRDADRRGGVVEPPRPLRLTRRGRAVVWGLGAALAVAVGGAALSAQADGPVSRAVEVQRVVVASGDTLWGIAAEVAAPGEDVRDVVLRLMELNRLPSGGLQAGQTIVVPVG</sequence>
<dbReference type="KEGG" id="cfl:Cfla_1568"/>
<dbReference type="CDD" id="cd00118">
    <property type="entry name" value="LysM"/>
    <property type="match status" value="1"/>
</dbReference>
<dbReference type="Proteomes" id="UP000000849">
    <property type="component" value="Chromosome"/>
</dbReference>
<feature type="domain" description="LysM" evidence="3">
    <location>
        <begin position="75"/>
        <end position="125"/>
    </location>
</feature>
<dbReference type="SMART" id="SM00257">
    <property type="entry name" value="LysM"/>
    <property type="match status" value="1"/>
</dbReference>
<evidence type="ECO:0000313" key="4">
    <source>
        <dbReference type="EMBL" id="ADG74466.1"/>
    </source>
</evidence>
<dbReference type="eggNOG" id="COG1388">
    <property type="taxonomic scope" value="Bacteria"/>
</dbReference>
<keyword evidence="2" id="KW-0472">Membrane</keyword>
<feature type="region of interest" description="Disordered" evidence="1">
    <location>
        <begin position="1"/>
        <end position="32"/>
    </location>
</feature>